<protein>
    <recommendedName>
        <fullName evidence="4">DUF2530 domain-containing protein</fullName>
    </recommendedName>
</protein>
<reference evidence="2 3" key="1">
    <citation type="submission" date="2017-07" db="EMBL/GenBank/DDBJ databases">
        <title>Draft whole genome sequences of clinical Proprionibacteriaceae strains.</title>
        <authorList>
            <person name="Bernier A.-M."/>
            <person name="Bernard K."/>
            <person name="Domingo M.-C."/>
        </authorList>
    </citation>
    <scope>NUCLEOTIDE SEQUENCE [LARGE SCALE GENOMIC DNA]</scope>
    <source>
        <strain evidence="2 3">NML 160184</strain>
    </source>
</reference>
<name>A0A255EFR8_9ACTN</name>
<dbReference type="Pfam" id="PF10745">
    <property type="entry name" value="DUF2530"/>
    <property type="match status" value="1"/>
</dbReference>
<evidence type="ECO:0008006" key="4">
    <source>
        <dbReference type="Google" id="ProtNLM"/>
    </source>
</evidence>
<gene>
    <name evidence="2" type="ORF">CGZ92_04120</name>
</gene>
<feature type="region of interest" description="Disordered" evidence="1">
    <location>
        <begin position="1"/>
        <end position="50"/>
    </location>
</feature>
<dbReference type="EMBL" id="NMVI01000012">
    <property type="protein sequence ID" value="OYN88435.1"/>
    <property type="molecule type" value="Genomic_DNA"/>
</dbReference>
<dbReference type="InterPro" id="IPR019681">
    <property type="entry name" value="DUF2530"/>
</dbReference>
<proteinExistence type="predicted"/>
<sequence length="110" mass="11850">MGSMTSPDPARDAAPVEETPRTPGARGTEGQVAGSEVVTEEHDVLRPAPVDPVDTDGRLAFAIGTVCFAVGALVMWLLDQRDNTYICLLGVVIGLVGSLWTWRRSRRQTD</sequence>
<dbReference type="AlphaFoldDB" id="A0A255EFR8"/>
<comment type="caution">
    <text evidence="2">The sequence shown here is derived from an EMBL/GenBank/DDBJ whole genome shotgun (WGS) entry which is preliminary data.</text>
</comment>
<evidence type="ECO:0000256" key="1">
    <source>
        <dbReference type="SAM" id="MobiDB-lite"/>
    </source>
</evidence>
<organism evidence="2 3">
    <name type="scientific">Parenemella sanctibonifatiensis</name>
    <dbReference type="NCBI Taxonomy" id="2016505"/>
    <lineage>
        <taxon>Bacteria</taxon>
        <taxon>Bacillati</taxon>
        <taxon>Actinomycetota</taxon>
        <taxon>Actinomycetes</taxon>
        <taxon>Propionibacteriales</taxon>
        <taxon>Propionibacteriaceae</taxon>
        <taxon>Parenemella</taxon>
    </lineage>
</organism>
<evidence type="ECO:0000313" key="2">
    <source>
        <dbReference type="EMBL" id="OYN88435.1"/>
    </source>
</evidence>
<dbReference type="Proteomes" id="UP000216533">
    <property type="component" value="Unassembled WGS sequence"/>
</dbReference>
<evidence type="ECO:0000313" key="3">
    <source>
        <dbReference type="Proteomes" id="UP000216533"/>
    </source>
</evidence>
<accession>A0A255EFR8</accession>